<dbReference type="SUPFAM" id="SSF50911">
    <property type="entry name" value="Mannose 6-phosphate receptor domain"/>
    <property type="match status" value="1"/>
</dbReference>
<dbReference type="GO" id="GO:0030970">
    <property type="term" value="P:retrograde protein transport, ER to cytosol"/>
    <property type="evidence" value="ECO:0007669"/>
    <property type="project" value="TreeGrafter"/>
</dbReference>
<dbReference type="EMBL" id="HG937692">
    <property type="protein sequence ID" value="CDP36835.1"/>
    <property type="molecule type" value="Genomic_DNA"/>
</dbReference>
<feature type="compositionally biased region" description="Basic and acidic residues" evidence="8">
    <location>
        <begin position="296"/>
        <end position="305"/>
    </location>
</feature>
<feature type="compositionally biased region" description="Basic and acidic residues" evidence="8">
    <location>
        <begin position="317"/>
        <end position="327"/>
    </location>
</feature>
<evidence type="ECO:0000256" key="9">
    <source>
        <dbReference type="SAM" id="SignalP"/>
    </source>
</evidence>
<gene>
    <name evidence="11" type="ORF">GNLVRS02_ARAD1B22110g</name>
</gene>
<dbReference type="Pfam" id="PF07915">
    <property type="entry name" value="PRKCSH"/>
    <property type="match status" value="1"/>
</dbReference>
<evidence type="ECO:0000256" key="1">
    <source>
        <dbReference type="ARBA" id="ARBA00004367"/>
    </source>
</evidence>
<feature type="domain" description="MRH" evidence="10">
    <location>
        <begin position="103"/>
        <end position="226"/>
    </location>
</feature>
<evidence type="ECO:0000256" key="6">
    <source>
        <dbReference type="ARBA" id="ARBA00023157"/>
    </source>
</evidence>
<dbReference type="AlphaFoldDB" id="A0A060T6U3"/>
<dbReference type="GO" id="GO:0005788">
    <property type="term" value="C:endoplasmic reticulum lumen"/>
    <property type="evidence" value="ECO:0007669"/>
    <property type="project" value="UniProtKB-UniRule"/>
</dbReference>
<reference evidence="11" key="2">
    <citation type="submission" date="2014-06" db="EMBL/GenBank/DDBJ databases">
        <title>The complete genome of Blastobotrys (Arxula) adeninivorans LS3 - a yeast of biotechnological interest.</title>
        <authorList>
            <person name="Kunze G."/>
            <person name="Gaillardin C."/>
            <person name="Czernicka M."/>
            <person name="Durrens P."/>
            <person name="Martin T."/>
            <person name="Boer E."/>
            <person name="Gabaldon T."/>
            <person name="Cruz J."/>
            <person name="Talla E."/>
            <person name="Marck C."/>
            <person name="Goffeau A."/>
            <person name="Barbe V."/>
            <person name="Baret P."/>
            <person name="Baronian K."/>
            <person name="Beier S."/>
            <person name="Bleykasten C."/>
            <person name="Bode R."/>
            <person name="Casaregola S."/>
            <person name="Despons L."/>
            <person name="Fairhead C."/>
            <person name="Giersberg M."/>
            <person name="Gierski P."/>
            <person name="Hahnel U."/>
            <person name="Hartmann A."/>
            <person name="Jankowska D."/>
            <person name="Jubin C."/>
            <person name="Jung P."/>
            <person name="Lafontaine I."/>
            <person name="Leh-Louis V."/>
            <person name="Lemaire M."/>
            <person name="Marcet-Houben M."/>
            <person name="Mascher M."/>
            <person name="Morel G."/>
            <person name="Richard G.-F."/>
            <person name="Riechen J."/>
            <person name="Sacerdot C."/>
            <person name="Sarkar A."/>
            <person name="Savel G."/>
            <person name="Schacherer J."/>
            <person name="Sherman D."/>
            <person name="Straub M.-L."/>
            <person name="Stein N."/>
            <person name="Thierry A."/>
            <person name="Trautwein-Schult A."/>
            <person name="Westhof E."/>
            <person name="Worch S."/>
            <person name="Dujon B."/>
            <person name="Souciet J.-L."/>
            <person name="Wincker P."/>
            <person name="Scholz U."/>
            <person name="Neuveglise N."/>
        </authorList>
    </citation>
    <scope>NUCLEOTIDE SEQUENCE</scope>
    <source>
        <strain evidence="11">LS3</strain>
    </source>
</reference>
<evidence type="ECO:0000313" key="11">
    <source>
        <dbReference type="EMBL" id="CDP36835.1"/>
    </source>
</evidence>
<dbReference type="InterPro" id="IPR045149">
    <property type="entry name" value="OS-9-like"/>
</dbReference>
<feature type="region of interest" description="Disordered" evidence="8">
    <location>
        <begin position="265"/>
        <end position="338"/>
    </location>
</feature>
<evidence type="ECO:0000259" key="10">
    <source>
        <dbReference type="PROSITE" id="PS51914"/>
    </source>
</evidence>
<dbReference type="Gene3D" id="2.70.130.10">
    <property type="entry name" value="Mannose-6-phosphate receptor binding domain"/>
    <property type="match status" value="1"/>
</dbReference>
<sequence>MIPAVAGALVWALGQVPTSAAVNIYEDAFSKPQFSIDVSGFINEEAAIPSNYHRIVLKGHDYLCDLPDNITDLTVNSVPSTTDIDVVEVASKARELLALSPSVKCIYHTVGYWTYELCYDTGIRQFHALPLEQAGGLPKPYPNTPVYHLGRFSHQSDWTVKTSGDSVYASQTLGGGTICDLTGKDRVTEVQYYCREGLKTDQIAWMTEFQTCHYAVAIYTSRLCSDLAFIPPKESNVNVISCTRVLKEGENLDLEEVKWLGLGPAMDSSVENSNDPVPAMPEETSTESSPESVPQENKEQDKEPLSEAEPELGSSGRTDEEGHKGNSDSEVEETPLPSVSFDYDSGVIHVFMNIASEDDKAIALEAMLNALADHIMDGVLVHNGIVYSARDDFIISMTVYDYNDNPVSDIVFQLKSGTLVAMYDDEAIDVAASSPSPIHDEL</sequence>
<dbReference type="InterPro" id="IPR012913">
    <property type="entry name" value="OS9-like_dom"/>
</dbReference>
<evidence type="ECO:0000256" key="5">
    <source>
        <dbReference type="ARBA" id="ARBA00022824"/>
    </source>
</evidence>
<dbReference type="PROSITE" id="PS51914">
    <property type="entry name" value="MRH"/>
    <property type="match status" value="1"/>
</dbReference>
<proteinExistence type="inferred from homology"/>
<dbReference type="GO" id="GO:0030246">
    <property type="term" value="F:carbohydrate binding"/>
    <property type="evidence" value="ECO:0007669"/>
    <property type="project" value="UniProtKB-UniRule"/>
</dbReference>
<evidence type="ECO:0000256" key="2">
    <source>
        <dbReference type="ARBA" id="ARBA00009918"/>
    </source>
</evidence>
<comment type="similarity">
    <text evidence="2 7">Belongs to the OS-9 family.</text>
</comment>
<keyword evidence="7" id="KW-0472">Membrane</keyword>
<dbReference type="GO" id="GO:0030968">
    <property type="term" value="P:endoplasmic reticulum unfolded protein response"/>
    <property type="evidence" value="ECO:0007669"/>
    <property type="project" value="UniProtKB-UniRule"/>
</dbReference>
<evidence type="ECO:0000256" key="3">
    <source>
        <dbReference type="ARBA" id="ARBA00022729"/>
    </source>
</evidence>
<evidence type="ECO:0000256" key="7">
    <source>
        <dbReference type="RuleBase" id="RU369099"/>
    </source>
</evidence>
<feature type="chain" id="PRO_5001587723" description="Endoplasmic reticulum lectin" evidence="9">
    <location>
        <begin position="22"/>
        <end position="442"/>
    </location>
</feature>
<feature type="signal peptide" evidence="9">
    <location>
        <begin position="1"/>
        <end position="21"/>
    </location>
</feature>
<protein>
    <recommendedName>
        <fullName evidence="7">Endoplasmic reticulum lectin</fullName>
    </recommendedName>
    <alternativeName>
        <fullName evidence="7">Protein OS-9 homolog</fullName>
    </alternativeName>
</protein>
<reference evidence="11" key="1">
    <citation type="submission" date="2014-02" db="EMBL/GenBank/DDBJ databases">
        <authorList>
            <person name="Genoscope - CEA"/>
        </authorList>
    </citation>
    <scope>NUCLEOTIDE SEQUENCE</scope>
    <source>
        <strain evidence="11">LS3</strain>
    </source>
</reference>
<dbReference type="InterPro" id="IPR009011">
    <property type="entry name" value="Man6P_isomerase_rcpt-bd_dom_sf"/>
</dbReference>
<organism evidence="11">
    <name type="scientific">Blastobotrys adeninivorans</name>
    <name type="common">Yeast</name>
    <name type="synonym">Arxula adeninivorans</name>
    <dbReference type="NCBI Taxonomy" id="409370"/>
    <lineage>
        <taxon>Eukaryota</taxon>
        <taxon>Fungi</taxon>
        <taxon>Dikarya</taxon>
        <taxon>Ascomycota</taxon>
        <taxon>Saccharomycotina</taxon>
        <taxon>Dipodascomycetes</taxon>
        <taxon>Dipodascales</taxon>
        <taxon>Trichomonascaceae</taxon>
        <taxon>Blastobotrys</taxon>
    </lineage>
</organism>
<dbReference type="InterPro" id="IPR044865">
    <property type="entry name" value="MRH_dom"/>
</dbReference>
<keyword evidence="3 9" id="KW-0732">Signal</keyword>
<accession>A0A060T6U3</accession>
<dbReference type="PANTHER" id="PTHR15414">
    <property type="entry name" value="OS-9-RELATED"/>
    <property type="match status" value="1"/>
</dbReference>
<name>A0A060T6U3_BLAAD</name>
<comment type="subcellular location">
    <subcellularLocation>
        <location evidence="1 7">Endoplasmic reticulum membrane</location>
        <topology evidence="1 7">Peripheral membrane protein</topology>
        <orientation evidence="1 7">Lumenal side</orientation>
    </subcellularLocation>
</comment>
<keyword evidence="6" id="KW-1015">Disulfide bond</keyword>
<keyword evidence="4 7" id="KW-0430">Lectin</keyword>
<evidence type="ECO:0000256" key="8">
    <source>
        <dbReference type="SAM" id="MobiDB-lite"/>
    </source>
</evidence>
<keyword evidence="5 7" id="KW-0256">Endoplasmic reticulum</keyword>
<comment type="function">
    <text evidence="7">Lectin involved in the quality control of the secretory pathway. As a member of the endoplasmic reticulum-associated degradation lumenal (ERAD-L) surveillance system, targets misfolded endoplasmic reticulum lumenal glycoproteins for degradation.</text>
</comment>
<feature type="compositionally biased region" description="Low complexity" evidence="8">
    <location>
        <begin position="281"/>
        <end position="292"/>
    </location>
</feature>
<dbReference type="PANTHER" id="PTHR15414:SF0">
    <property type="entry name" value="ENDOPLASMIC RETICULUM LECTIN 1"/>
    <property type="match status" value="1"/>
</dbReference>
<evidence type="ECO:0000256" key="4">
    <source>
        <dbReference type="ARBA" id="ARBA00022734"/>
    </source>
</evidence>
<dbReference type="GO" id="GO:0005789">
    <property type="term" value="C:endoplasmic reticulum membrane"/>
    <property type="evidence" value="ECO:0007669"/>
    <property type="project" value="UniProtKB-SubCell"/>
</dbReference>